<proteinExistence type="predicted"/>
<accession>A0A6H2C4U6</accession>
<name>A0A6H2C4U6_DOLFA</name>
<sequence length="172" mass="19214">MTLAMDRNTQKEEFSYAYIRAVSSVAGLSVTKPERPMDNAGVDITITVPGELGEVLFPKFDAQVKCTSSEAIIEEDFIKFPLPVKNYNRLRHENPISPQILIVVLVPNDITGWLNISENETLLKKCGYWLSLKGKSKTSNTTTITVDIPRKNILTPSSITSIMEKIAKKEDL</sequence>
<dbReference type="RefSeq" id="WP_168696950.1">
    <property type="nucleotide sequence ID" value="NZ_CP051206.1"/>
</dbReference>
<dbReference type="InterPro" id="IPR025375">
    <property type="entry name" value="DUF4365"/>
</dbReference>
<evidence type="ECO:0000259" key="1">
    <source>
        <dbReference type="Pfam" id="PF14280"/>
    </source>
</evidence>
<evidence type="ECO:0000313" key="2">
    <source>
        <dbReference type="EMBL" id="QJB46320.1"/>
    </source>
</evidence>
<reference evidence="2 3" key="2">
    <citation type="submission" date="2020-04" db="EMBL/GenBank/DDBJ databases">
        <authorList>
            <person name="Fomenkov A."/>
            <person name="Anton B.P."/>
            <person name="Roberts R.J."/>
        </authorList>
    </citation>
    <scope>NUCLEOTIDE SEQUENCE [LARGE SCALE GENOMIC DNA]</scope>
    <source>
        <strain evidence="2 3">CCAP 1403/13f</strain>
    </source>
</reference>
<dbReference type="Proteomes" id="UP000502433">
    <property type="component" value="Chromosome"/>
</dbReference>
<dbReference type="AlphaFoldDB" id="A0A6H2C4U6"/>
<reference evidence="2 3" key="1">
    <citation type="submission" date="2020-04" db="EMBL/GenBank/DDBJ databases">
        <title>Genome-Wide Identification of 5-Methylcytosine Sites in Bacterial Genomes By High-Throughput Sequencing of MspJI Restriction Fragments.</title>
        <authorList>
            <person name="Wu V."/>
        </authorList>
    </citation>
    <scope>NUCLEOTIDE SEQUENCE [LARGE SCALE GENOMIC DNA]</scope>
    <source>
        <strain evidence="2 3">CCAP 1403/13f</strain>
    </source>
</reference>
<dbReference type="EMBL" id="CP051206">
    <property type="protein sequence ID" value="QJB46320.1"/>
    <property type="molecule type" value="Genomic_DNA"/>
</dbReference>
<gene>
    <name evidence="2" type="ORF">HGD76_21195</name>
</gene>
<organism evidence="2 3">
    <name type="scientific">Dolichospermum flos-aquae CCAP 1403/13F</name>
    <dbReference type="NCBI Taxonomy" id="315271"/>
    <lineage>
        <taxon>Bacteria</taxon>
        <taxon>Bacillati</taxon>
        <taxon>Cyanobacteriota</taxon>
        <taxon>Cyanophyceae</taxon>
        <taxon>Nostocales</taxon>
        <taxon>Aphanizomenonaceae</taxon>
        <taxon>Dolichospermum</taxon>
    </lineage>
</organism>
<feature type="domain" description="DUF4365" evidence="1">
    <location>
        <begin position="12"/>
        <end position="165"/>
    </location>
</feature>
<protein>
    <submittedName>
        <fullName evidence="2">DUF4365 domain-containing protein</fullName>
    </submittedName>
</protein>
<dbReference type="KEGG" id="dfs:HGD76_21195"/>
<evidence type="ECO:0000313" key="3">
    <source>
        <dbReference type="Proteomes" id="UP000502433"/>
    </source>
</evidence>
<dbReference type="Pfam" id="PF14280">
    <property type="entry name" value="DUF4365"/>
    <property type="match status" value="1"/>
</dbReference>